<organism evidence="2 3">
    <name type="scientific">Cellulomonas denverensis</name>
    <dbReference type="NCBI Taxonomy" id="264297"/>
    <lineage>
        <taxon>Bacteria</taxon>
        <taxon>Bacillati</taxon>
        <taxon>Actinomycetota</taxon>
        <taxon>Actinomycetes</taxon>
        <taxon>Micrococcales</taxon>
        <taxon>Cellulomonadaceae</taxon>
        <taxon>Cellulomonas</taxon>
    </lineage>
</organism>
<evidence type="ECO:0000313" key="2">
    <source>
        <dbReference type="EMBL" id="NKY24014.1"/>
    </source>
</evidence>
<evidence type="ECO:0000313" key="3">
    <source>
        <dbReference type="Proteomes" id="UP000581206"/>
    </source>
</evidence>
<name>A0A7X6KXH9_9CELL</name>
<evidence type="ECO:0008006" key="4">
    <source>
        <dbReference type="Google" id="ProtNLM"/>
    </source>
</evidence>
<feature type="chain" id="PRO_5039607336" description="WxL domain-containing protein" evidence="1">
    <location>
        <begin position="22"/>
        <end position="425"/>
    </location>
</feature>
<reference evidence="2 3" key="1">
    <citation type="submission" date="2020-04" db="EMBL/GenBank/DDBJ databases">
        <title>MicrobeNet Type strains.</title>
        <authorList>
            <person name="Nicholson A.C."/>
        </authorList>
    </citation>
    <scope>NUCLEOTIDE SEQUENCE [LARGE SCALE GENOMIC DNA]</scope>
    <source>
        <strain evidence="2 3">ATCC BAA-788</strain>
    </source>
</reference>
<comment type="caution">
    <text evidence="2">The sequence shown here is derived from an EMBL/GenBank/DDBJ whole genome shotgun (WGS) entry which is preliminary data.</text>
</comment>
<sequence>MKRMWKIPAVLVGTFALTAVAVPVAQAAGTDCSTDLGDQTITGDLVVPAGADCVLGGATVEGSVIVEADGWLDATSATITGDVVATDPYGVLIDGTSVGGDISVYAADTRVGFLYLNDLAVGGSVATGGVDVEITDSRITGGVLAQAPTYLDLVRTGVDGDVTVEDADFGALVSGAVVGGTVSVTGSSRDVLIGANADGTAGAWGNTIGKDLVLSGNTANLRVAQTTVLGAIRLDGNDPAAAFGPGVSAGSVEGDFTGEQPGEAVAGDQAIAVTVPDQRAGELIWSLEGGNGLVNLGVAEELQDRYQATGEIVPVRVQDTRAGDPVWSVTAQVSDFAAGGESLSSEYLGWTPEVLENEGDAVAGPPVASGFEDGGEGLSVARTLASAEEGHARGSALVGADLDLQLPLDSPSGTYTATLTLTALS</sequence>
<proteinExistence type="predicted"/>
<feature type="signal peptide" evidence="1">
    <location>
        <begin position="1"/>
        <end position="21"/>
    </location>
</feature>
<accession>A0A7X6KXH9</accession>
<dbReference type="EMBL" id="JAAXOX010000011">
    <property type="protein sequence ID" value="NKY24014.1"/>
    <property type="molecule type" value="Genomic_DNA"/>
</dbReference>
<keyword evidence="1" id="KW-0732">Signal</keyword>
<dbReference type="Proteomes" id="UP000581206">
    <property type="component" value="Unassembled WGS sequence"/>
</dbReference>
<keyword evidence="3" id="KW-1185">Reference proteome</keyword>
<protein>
    <recommendedName>
        <fullName evidence="4">WxL domain-containing protein</fullName>
    </recommendedName>
</protein>
<evidence type="ECO:0000256" key="1">
    <source>
        <dbReference type="SAM" id="SignalP"/>
    </source>
</evidence>
<dbReference type="AlphaFoldDB" id="A0A7X6KXH9"/>
<dbReference type="RefSeq" id="WP_168631147.1">
    <property type="nucleotide sequence ID" value="NZ_BONL01000035.1"/>
</dbReference>
<gene>
    <name evidence="2" type="ORF">HGA03_15190</name>
</gene>